<name>A0A9W8RQC6_9HYPO</name>
<protein>
    <submittedName>
        <fullName evidence="1">Uncharacterized protein</fullName>
    </submittedName>
</protein>
<reference evidence="1" key="1">
    <citation type="submission" date="2022-09" db="EMBL/GenBank/DDBJ databases">
        <title>Fusarium specimens isolated from Avocado Roots.</title>
        <authorList>
            <person name="Stajich J."/>
            <person name="Roper C."/>
            <person name="Heimlech-Rivalta G."/>
        </authorList>
    </citation>
    <scope>NUCLEOTIDE SEQUENCE</scope>
    <source>
        <strain evidence="1">CF00136</strain>
    </source>
</reference>
<accession>A0A9W8RQC6</accession>
<dbReference type="EMBL" id="JAOQAZ010000033">
    <property type="protein sequence ID" value="KAJ4249433.1"/>
    <property type="molecule type" value="Genomic_DNA"/>
</dbReference>
<keyword evidence="2" id="KW-1185">Reference proteome</keyword>
<dbReference type="Proteomes" id="UP001152049">
    <property type="component" value="Unassembled WGS sequence"/>
</dbReference>
<dbReference type="AlphaFoldDB" id="A0A9W8RQC6"/>
<comment type="caution">
    <text evidence="1">The sequence shown here is derived from an EMBL/GenBank/DDBJ whole genome shotgun (WGS) entry which is preliminary data.</text>
</comment>
<sequence length="269" mass="31468">MRPLPPPPWLLNYAGIIPSIITSIRQLPAGVTPTLESIPQLNTSMMESEPLSQLIRDMQESDFKLWGFVIFRSVYTDESQPQWKSYIEFFKAAVEDNLKFYELSTLLMPHLEWTIIEDREILNNASKQEVRERFSQWTAERSVERDGPGAEEPFIEKRPRFQYCIYVDQKCLDTFDKYKAWAESGAEGIKQHVVCVILDKDCKPTGRGRRGFPRIENCTRHDTGWMYTSVDCVSEVYNRLSFEDLAEHDYRRPPEVWPSLAKRFVMPVD</sequence>
<dbReference type="OrthoDB" id="4424523at2759"/>
<proteinExistence type="predicted"/>
<evidence type="ECO:0000313" key="1">
    <source>
        <dbReference type="EMBL" id="KAJ4249433.1"/>
    </source>
</evidence>
<gene>
    <name evidence="1" type="ORF">NW762_012288</name>
</gene>
<evidence type="ECO:0000313" key="2">
    <source>
        <dbReference type="Proteomes" id="UP001152049"/>
    </source>
</evidence>
<organism evidence="1 2">
    <name type="scientific">Fusarium torreyae</name>
    <dbReference type="NCBI Taxonomy" id="1237075"/>
    <lineage>
        <taxon>Eukaryota</taxon>
        <taxon>Fungi</taxon>
        <taxon>Dikarya</taxon>
        <taxon>Ascomycota</taxon>
        <taxon>Pezizomycotina</taxon>
        <taxon>Sordariomycetes</taxon>
        <taxon>Hypocreomycetidae</taxon>
        <taxon>Hypocreales</taxon>
        <taxon>Nectriaceae</taxon>
        <taxon>Fusarium</taxon>
    </lineage>
</organism>